<reference evidence="3 4" key="1">
    <citation type="submission" date="2019-01" db="EMBL/GenBank/DDBJ databases">
        <title>Novel species of Cellulomonas.</title>
        <authorList>
            <person name="Liu Q."/>
            <person name="Xin Y.-H."/>
        </authorList>
    </citation>
    <scope>NUCLEOTIDE SEQUENCE [LARGE SCALE GENOMIC DNA]</scope>
    <source>
        <strain evidence="3 4">HLT2-17</strain>
    </source>
</reference>
<evidence type="ECO:0000313" key="3">
    <source>
        <dbReference type="EMBL" id="RYV50400.1"/>
    </source>
</evidence>
<dbReference type="OrthoDB" id="4830010at2"/>
<dbReference type="InterPro" id="IPR013974">
    <property type="entry name" value="SAF"/>
</dbReference>
<feature type="signal peptide" evidence="1">
    <location>
        <begin position="1"/>
        <end position="24"/>
    </location>
</feature>
<evidence type="ECO:0000313" key="4">
    <source>
        <dbReference type="Proteomes" id="UP000293764"/>
    </source>
</evidence>
<feature type="chain" id="PRO_5038753785" evidence="1">
    <location>
        <begin position="25"/>
        <end position="221"/>
    </location>
</feature>
<evidence type="ECO:0000256" key="1">
    <source>
        <dbReference type="SAM" id="SignalP"/>
    </source>
</evidence>
<gene>
    <name evidence="3" type="ORF">EUA98_13960</name>
</gene>
<keyword evidence="3" id="KW-0966">Cell projection</keyword>
<dbReference type="Pfam" id="PF08666">
    <property type="entry name" value="SAF"/>
    <property type="match status" value="1"/>
</dbReference>
<accession>A0A4Q5MXM8</accession>
<protein>
    <submittedName>
        <fullName evidence="3">Flagellar biosynthesis protein FlgA</fullName>
    </submittedName>
</protein>
<dbReference type="AlphaFoldDB" id="A0A4Q5MXM8"/>
<keyword evidence="3" id="KW-0282">Flagellum</keyword>
<organism evidence="3 4">
    <name type="scientific">Pengzhenrongella frigida</name>
    <dbReference type="NCBI Taxonomy" id="1259133"/>
    <lineage>
        <taxon>Bacteria</taxon>
        <taxon>Bacillati</taxon>
        <taxon>Actinomycetota</taxon>
        <taxon>Actinomycetes</taxon>
        <taxon>Micrococcales</taxon>
        <taxon>Pengzhenrongella</taxon>
    </lineage>
</organism>
<sequence length="221" mass="21117">MLAWRVRFPVAAALLALAATLVIAELRPAPAVTVPVAVAGRELAPGVPLAAADLRVVRMPPALVPSGAHPSVDTVVGQRLVVGAPAGLPIVHGLLAGDRLATAGPAGTVVAPVRLADPAVAALLRPGDRIDLLAAAGTADGEPAVHQLATRAIVLADPGSDSASAGASAGQDAGAGAIGGLLGGGADPGTGALTLVAVTPAEAAALAGAVGWANLSAVVVE</sequence>
<keyword evidence="3" id="KW-0969">Cilium</keyword>
<dbReference type="SMART" id="SM00858">
    <property type="entry name" value="SAF"/>
    <property type="match status" value="1"/>
</dbReference>
<evidence type="ECO:0000259" key="2">
    <source>
        <dbReference type="SMART" id="SM00858"/>
    </source>
</evidence>
<dbReference type="CDD" id="cd11614">
    <property type="entry name" value="SAF_CpaB_FlgA_like"/>
    <property type="match status" value="1"/>
</dbReference>
<feature type="domain" description="SAF" evidence="2">
    <location>
        <begin position="34"/>
        <end position="96"/>
    </location>
</feature>
<name>A0A4Q5MXM8_9MICO</name>
<proteinExistence type="predicted"/>
<dbReference type="EMBL" id="SDWW01000035">
    <property type="protein sequence ID" value="RYV50400.1"/>
    <property type="molecule type" value="Genomic_DNA"/>
</dbReference>
<keyword evidence="1" id="KW-0732">Signal</keyword>
<comment type="caution">
    <text evidence="3">The sequence shown here is derived from an EMBL/GenBank/DDBJ whole genome shotgun (WGS) entry which is preliminary data.</text>
</comment>
<dbReference type="Proteomes" id="UP000293764">
    <property type="component" value="Unassembled WGS sequence"/>
</dbReference>
<keyword evidence="4" id="KW-1185">Reference proteome</keyword>